<feature type="domain" description="AB hydrolase-1" evidence="4">
    <location>
        <begin position="47"/>
        <end position="347"/>
    </location>
</feature>
<keyword evidence="2" id="KW-0486">Methionine biosynthesis</keyword>
<dbReference type="PANTHER" id="PTHR32268">
    <property type="entry name" value="HOMOSERINE O-ACETYLTRANSFERASE"/>
    <property type="match status" value="1"/>
</dbReference>
<keyword evidence="2" id="KW-0012">Acyltransferase</keyword>
<dbReference type="EC" id="2.3.1.46" evidence="2"/>
<dbReference type="GO" id="GO:0005737">
    <property type="term" value="C:cytoplasm"/>
    <property type="evidence" value="ECO:0007669"/>
    <property type="project" value="UniProtKB-SubCell"/>
</dbReference>
<dbReference type="RefSeq" id="WP_107571218.1">
    <property type="nucleotide sequence ID" value="NZ_PYYB01000005.1"/>
</dbReference>
<reference evidence="5 6" key="1">
    <citation type="submission" date="2018-03" db="EMBL/GenBank/DDBJ databases">
        <title>Aquarubrobacter algicola gen. nov., sp. nov., a novel actinobacterium isolated from shallow eutrophic lake during the end of cyanobacterial harmful algal blooms.</title>
        <authorList>
            <person name="Chun S.J."/>
        </authorList>
    </citation>
    <scope>NUCLEOTIDE SEQUENCE [LARGE SCALE GENOMIC DNA]</scope>
    <source>
        <strain evidence="5 6">Seoho-28</strain>
    </source>
</reference>
<dbReference type="OrthoDB" id="9800754at2"/>
<evidence type="ECO:0000313" key="6">
    <source>
        <dbReference type="Proteomes" id="UP000240739"/>
    </source>
</evidence>
<dbReference type="NCBIfam" id="NF001209">
    <property type="entry name" value="PRK00175.1"/>
    <property type="match status" value="1"/>
</dbReference>
<dbReference type="Gene3D" id="3.40.50.1820">
    <property type="entry name" value="alpha/beta hydrolase"/>
    <property type="match status" value="1"/>
</dbReference>
<comment type="caution">
    <text evidence="5">The sequence shown here is derived from an EMBL/GenBank/DDBJ whole genome shotgun (WGS) entry which is preliminary data.</text>
</comment>
<keyword evidence="6" id="KW-1185">Reference proteome</keyword>
<evidence type="ECO:0000259" key="4">
    <source>
        <dbReference type="Pfam" id="PF00561"/>
    </source>
</evidence>
<comment type="caution">
    <text evidence="2">Lacks conserved residue(s) required for the propagation of feature annotation.</text>
</comment>
<dbReference type="PANTHER" id="PTHR32268:SF11">
    <property type="entry name" value="HOMOSERINE O-ACETYLTRANSFERASE"/>
    <property type="match status" value="1"/>
</dbReference>
<keyword evidence="2" id="KW-0028">Amino-acid biosynthesis</keyword>
<comment type="similarity">
    <text evidence="2">Belongs to the AB hydrolase superfamily. MetX family.</text>
</comment>
<dbReference type="GO" id="GO:0008899">
    <property type="term" value="F:homoserine O-succinyltransferase activity"/>
    <property type="evidence" value="ECO:0007669"/>
    <property type="project" value="UniProtKB-UniRule"/>
</dbReference>
<comment type="subcellular location">
    <subcellularLocation>
        <location evidence="2">Cytoplasm</location>
    </subcellularLocation>
</comment>
<dbReference type="HAMAP" id="MF_00296">
    <property type="entry name" value="MetX_acyltransf"/>
    <property type="match status" value="1"/>
</dbReference>
<organism evidence="5 6">
    <name type="scientific">Paraconexibacter algicola</name>
    <dbReference type="NCBI Taxonomy" id="2133960"/>
    <lineage>
        <taxon>Bacteria</taxon>
        <taxon>Bacillati</taxon>
        <taxon>Actinomycetota</taxon>
        <taxon>Thermoleophilia</taxon>
        <taxon>Solirubrobacterales</taxon>
        <taxon>Paraconexibacteraceae</taxon>
        <taxon>Paraconexibacter</taxon>
    </lineage>
</organism>
<dbReference type="EMBL" id="PYYB01000005">
    <property type="protein sequence ID" value="PTL54276.1"/>
    <property type="molecule type" value="Genomic_DNA"/>
</dbReference>
<dbReference type="InterPro" id="IPR000073">
    <property type="entry name" value="AB_hydrolase_1"/>
</dbReference>
<comment type="pathway">
    <text evidence="2">Amino-acid biosynthesis; L-methionine biosynthesis via de novo pathway; O-succinyl-L-homoserine from L-homoserine: step 1/1.</text>
</comment>
<dbReference type="Proteomes" id="UP000240739">
    <property type="component" value="Unassembled WGS sequence"/>
</dbReference>
<dbReference type="Pfam" id="PF00561">
    <property type="entry name" value="Abhydrolase_1"/>
    <property type="match status" value="1"/>
</dbReference>
<dbReference type="Gene3D" id="1.10.1740.110">
    <property type="match status" value="1"/>
</dbReference>
<dbReference type="InterPro" id="IPR029058">
    <property type="entry name" value="AB_hydrolase_fold"/>
</dbReference>
<feature type="active site" evidence="2 3">
    <location>
        <position position="307"/>
    </location>
</feature>
<evidence type="ECO:0000313" key="5">
    <source>
        <dbReference type="EMBL" id="PTL54276.1"/>
    </source>
</evidence>
<dbReference type="NCBIfam" id="TIGR01392">
    <property type="entry name" value="homoserO_Ac_trn"/>
    <property type="match status" value="1"/>
</dbReference>
<dbReference type="GO" id="GO:0009086">
    <property type="term" value="P:methionine biosynthetic process"/>
    <property type="evidence" value="ECO:0007669"/>
    <property type="project" value="UniProtKB-UniRule"/>
</dbReference>
<protein>
    <recommendedName>
        <fullName evidence="2">Homoserine O-succinyltransferase</fullName>
        <shortName evidence="2">HST</shortName>
        <ecNumber evidence="2">2.3.1.46</ecNumber>
    </recommendedName>
    <alternativeName>
        <fullName evidence="2">Homoserine transsuccinylase</fullName>
        <shortName evidence="2">HTS</shortName>
    </alternativeName>
</protein>
<name>A0A2T4UBL2_9ACTN</name>
<feature type="binding site" evidence="2">
    <location>
        <position position="213"/>
    </location>
    <ligand>
        <name>substrate</name>
    </ligand>
</feature>
<dbReference type="UniPathway" id="UPA00051">
    <property type="reaction ID" value="UER00075"/>
</dbReference>
<comment type="function">
    <text evidence="2">Transfers a succinyl group from succinyl-CoA to L-homoserine, forming succinyl-L-homoserine.</text>
</comment>
<evidence type="ECO:0000256" key="2">
    <source>
        <dbReference type="HAMAP-Rule" id="MF_00296"/>
    </source>
</evidence>
<dbReference type="InterPro" id="IPR008220">
    <property type="entry name" value="HAT_MetX-like"/>
</dbReference>
<dbReference type="GO" id="GO:0009092">
    <property type="term" value="P:homoserine metabolic process"/>
    <property type="evidence" value="ECO:0007669"/>
    <property type="project" value="TreeGrafter"/>
</dbReference>
<accession>A0A2T4UBL2</accession>
<feature type="active site" description="Nucleophile" evidence="2 3">
    <location>
        <position position="146"/>
    </location>
</feature>
<keyword evidence="1 2" id="KW-0808">Transferase</keyword>
<dbReference type="AlphaFoldDB" id="A0A2T4UBL2"/>
<comment type="subunit">
    <text evidence="2">Homodimer.</text>
</comment>
<gene>
    <name evidence="2" type="primary">metXS</name>
    <name evidence="5" type="ORF">C7Y72_21250</name>
</gene>
<keyword evidence="2" id="KW-0963">Cytoplasm</keyword>
<feature type="active site" evidence="2 3">
    <location>
        <position position="341"/>
    </location>
</feature>
<sequence>MGSALTATRRVVLFTEDDPLVLACGRRLAPVEVAYETHGPLAQDRSNAVLVCHALTGDAHAVAPDGWWREHVGPGLAIDTERFHVITPNLLGGCAGTTGPSSTDPRTGRPYGLDFPPLTVGDLVAVHLRLLDHLGIDRLHAAVGGSLGGMQVLELLLEHPRRLARALLVATTARLTAQNVALSAVARAAILADPAFGAGRPTRDPDVGMGVARRLGHVTYLSEQGLEARFGEHRRAAAPDPDARAWLATRHPVERYLDRQAAAFVARFDPWSYLYLSRLMDDLDPFGARPRVVSPQVQCTVLSFSSDWRFGPDHARRLAAALRAGGGRVRRELVLDSDHGHDAFLFDVPGYARELADALDA</sequence>
<feature type="site" description="Important for acyl-CoA specificity" evidence="2">
    <location>
        <position position="309"/>
    </location>
</feature>
<evidence type="ECO:0000256" key="3">
    <source>
        <dbReference type="PIRSR" id="PIRSR000443-1"/>
    </source>
</evidence>
<dbReference type="GO" id="GO:0004414">
    <property type="term" value="F:homoserine O-acetyltransferase activity"/>
    <property type="evidence" value="ECO:0007669"/>
    <property type="project" value="TreeGrafter"/>
</dbReference>
<evidence type="ECO:0000256" key="1">
    <source>
        <dbReference type="ARBA" id="ARBA00022679"/>
    </source>
</evidence>
<dbReference type="PIRSF" id="PIRSF000443">
    <property type="entry name" value="Homoser_Ac_trans"/>
    <property type="match status" value="1"/>
</dbReference>
<feature type="binding site" evidence="2">
    <location>
        <position position="342"/>
    </location>
    <ligand>
        <name>substrate</name>
    </ligand>
</feature>
<comment type="catalytic activity">
    <reaction evidence="2">
        <text>L-homoserine + succinyl-CoA = O-succinyl-L-homoserine + CoA</text>
        <dbReference type="Rhea" id="RHEA:22008"/>
        <dbReference type="ChEBI" id="CHEBI:57287"/>
        <dbReference type="ChEBI" id="CHEBI:57292"/>
        <dbReference type="ChEBI" id="CHEBI:57476"/>
        <dbReference type="ChEBI" id="CHEBI:57661"/>
        <dbReference type="EC" id="2.3.1.46"/>
    </reaction>
</comment>
<proteinExistence type="inferred from homology"/>
<dbReference type="SUPFAM" id="SSF53474">
    <property type="entry name" value="alpha/beta-Hydrolases"/>
    <property type="match status" value="1"/>
</dbReference>